<feature type="compositionally biased region" description="Basic and acidic residues" evidence="1">
    <location>
        <begin position="18"/>
        <end position="30"/>
    </location>
</feature>
<accession>A0AAE0S7D0</accession>
<comment type="caution">
    <text evidence="2">The sequence shown here is derived from an EMBL/GenBank/DDBJ whole genome shotgun (WGS) entry which is preliminary data.</text>
</comment>
<reference evidence="2" key="3">
    <citation type="submission" date="2023-05" db="EMBL/GenBank/DDBJ databases">
        <authorList>
            <person name="Smith C.H."/>
        </authorList>
    </citation>
    <scope>NUCLEOTIDE SEQUENCE</scope>
    <source>
        <strain evidence="2">CHS0354</strain>
        <tissue evidence="2">Mantle</tissue>
    </source>
</reference>
<evidence type="ECO:0000256" key="1">
    <source>
        <dbReference type="SAM" id="MobiDB-lite"/>
    </source>
</evidence>
<name>A0AAE0S7D0_9BIVA</name>
<organism evidence="2 3">
    <name type="scientific">Potamilus streckersoni</name>
    <dbReference type="NCBI Taxonomy" id="2493646"/>
    <lineage>
        <taxon>Eukaryota</taxon>
        <taxon>Metazoa</taxon>
        <taxon>Spiralia</taxon>
        <taxon>Lophotrochozoa</taxon>
        <taxon>Mollusca</taxon>
        <taxon>Bivalvia</taxon>
        <taxon>Autobranchia</taxon>
        <taxon>Heteroconchia</taxon>
        <taxon>Palaeoheterodonta</taxon>
        <taxon>Unionida</taxon>
        <taxon>Unionoidea</taxon>
        <taxon>Unionidae</taxon>
        <taxon>Ambleminae</taxon>
        <taxon>Lampsilini</taxon>
        <taxon>Potamilus</taxon>
    </lineage>
</organism>
<sequence>MFEAEIVQMSKKKTMQMKRTEMTKTEMTERKRQRNAETTVTEITETEIIERRKAMGGIEMLGYSSITGRFSDLATDTTSMHRKVCKQPQTSLMRRRIWPESRLPLVRHLLAELLRNKHPATLGPLPRGNQSVPFEPMVFQYGSAVSTFFSGTRTGRGPACLSGCQCFAEPEALLCVRGPEP</sequence>
<protein>
    <submittedName>
        <fullName evidence="2">Uncharacterized protein</fullName>
    </submittedName>
</protein>
<keyword evidence="3" id="KW-1185">Reference proteome</keyword>
<dbReference type="AlphaFoldDB" id="A0AAE0S7D0"/>
<dbReference type="Proteomes" id="UP001195483">
    <property type="component" value="Unassembled WGS sequence"/>
</dbReference>
<gene>
    <name evidence="2" type="ORF">CHS0354_001159</name>
</gene>
<reference evidence="2" key="1">
    <citation type="journal article" date="2021" name="Genome Biol. Evol.">
        <title>A High-Quality Reference Genome for a Parasitic Bivalve with Doubly Uniparental Inheritance (Bivalvia: Unionida).</title>
        <authorList>
            <person name="Smith C.H."/>
        </authorList>
    </citation>
    <scope>NUCLEOTIDE SEQUENCE</scope>
    <source>
        <strain evidence="2">CHS0354</strain>
    </source>
</reference>
<evidence type="ECO:0000313" key="2">
    <source>
        <dbReference type="EMBL" id="KAK3586572.1"/>
    </source>
</evidence>
<reference evidence="2" key="2">
    <citation type="journal article" date="2021" name="Genome Biol. Evol.">
        <title>Developing a high-quality reference genome for a parasitic bivalve with doubly uniparental inheritance (Bivalvia: Unionida).</title>
        <authorList>
            <person name="Smith C.H."/>
        </authorList>
    </citation>
    <scope>NUCLEOTIDE SEQUENCE</scope>
    <source>
        <strain evidence="2">CHS0354</strain>
        <tissue evidence="2">Mantle</tissue>
    </source>
</reference>
<feature type="region of interest" description="Disordered" evidence="1">
    <location>
        <begin position="1"/>
        <end position="35"/>
    </location>
</feature>
<evidence type="ECO:0000313" key="3">
    <source>
        <dbReference type="Proteomes" id="UP001195483"/>
    </source>
</evidence>
<proteinExistence type="predicted"/>
<dbReference type="EMBL" id="JAEAOA010000120">
    <property type="protein sequence ID" value="KAK3586572.1"/>
    <property type="molecule type" value="Genomic_DNA"/>
</dbReference>